<feature type="compositionally biased region" description="Low complexity" evidence="1">
    <location>
        <begin position="300"/>
        <end position="309"/>
    </location>
</feature>
<organism evidence="2 3">
    <name type="scientific">Nocardia tengchongensis</name>
    <dbReference type="NCBI Taxonomy" id="2055889"/>
    <lineage>
        <taxon>Bacteria</taxon>
        <taxon>Bacillati</taxon>
        <taxon>Actinomycetota</taxon>
        <taxon>Actinomycetes</taxon>
        <taxon>Mycobacteriales</taxon>
        <taxon>Nocardiaceae</taxon>
        <taxon>Nocardia</taxon>
    </lineage>
</organism>
<name>A0ABX8CR10_9NOCA</name>
<gene>
    <name evidence="2" type="ORF">KHQ06_01755</name>
</gene>
<dbReference type="EMBL" id="CP074371">
    <property type="protein sequence ID" value="QVI21912.1"/>
    <property type="molecule type" value="Genomic_DNA"/>
</dbReference>
<protein>
    <submittedName>
        <fullName evidence="2">YbaB/EbfC family nucleoid-associated protein</fullName>
    </submittedName>
</protein>
<feature type="region of interest" description="Disordered" evidence="1">
    <location>
        <begin position="143"/>
        <end position="175"/>
    </location>
</feature>
<dbReference type="InterPro" id="IPR004401">
    <property type="entry name" value="YbaB/EbfC"/>
</dbReference>
<reference evidence="2 3" key="1">
    <citation type="submission" date="2021-04" db="EMBL/GenBank/DDBJ databases">
        <title>Nocardia tengchongensis.</title>
        <authorList>
            <person name="Zhuang k."/>
            <person name="Ran Y."/>
            <person name="Li W."/>
        </authorList>
    </citation>
    <scope>NUCLEOTIDE SEQUENCE [LARGE SCALE GENOMIC DNA]</scope>
    <source>
        <strain evidence="2 3">CFH S0057</strain>
    </source>
</reference>
<feature type="compositionally biased region" description="Basic and acidic residues" evidence="1">
    <location>
        <begin position="352"/>
        <end position="363"/>
    </location>
</feature>
<dbReference type="Proteomes" id="UP000683310">
    <property type="component" value="Chromosome"/>
</dbReference>
<dbReference type="Pfam" id="PF02575">
    <property type="entry name" value="YbaB_DNA_bd"/>
    <property type="match status" value="1"/>
</dbReference>
<sequence>MTNEAAKAQLADLAEMVQGSFAALARAQRDRARLTASARAGGRRVTVTVNADGVVIKIEFSDDIDALTYSEIAAAVTSAAQEAAVEVKQKSQEILAELQAEKAKIPALSEIFPLMPDIQAMMPTPPEVSMARRMPPNAGLPTPIPACDSRMSRSSSTIPRPAHIRMPRRPAGDRHRANHQAAPADAMMCHDRAEDPERKNDALVERIAILLPIPQRHHSPRGTRARHRGRAAVEHPDRCLRTGIAGGHRRGPETRCGPGLLGAGRRALRPRDRRSAQHVPPRRRPDIRYVPRGGRDIRPGRAGAAATRAGGAGADRRLLSHDFPNLGRGIRPAHRGRGSDLPLYLGGRRPVVSRELDRHKHSG</sequence>
<dbReference type="InterPro" id="IPR036894">
    <property type="entry name" value="YbaB-like_sf"/>
</dbReference>
<evidence type="ECO:0000313" key="3">
    <source>
        <dbReference type="Proteomes" id="UP000683310"/>
    </source>
</evidence>
<evidence type="ECO:0000256" key="1">
    <source>
        <dbReference type="SAM" id="MobiDB-lite"/>
    </source>
</evidence>
<feature type="region of interest" description="Disordered" evidence="1">
    <location>
        <begin position="241"/>
        <end position="363"/>
    </location>
</feature>
<feature type="compositionally biased region" description="Basic and acidic residues" evidence="1">
    <location>
        <begin position="283"/>
        <end position="299"/>
    </location>
</feature>
<dbReference type="Gene3D" id="3.30.1310.10">
    <property type="entry name" value="Nucleoid-associated protein YbaB-like domain"/>
    <property type="match status" value="1"/>
</dbReference>
<proteinExistence type="predicted"/>
<accession>A0ABX8CR10</accession>
<evidence type="ECO:0000313" key="2">
    <source>
        <dbReference type="EMBL" id="QVI21912.1"/>
    </source>
</evidence>
<dbReference type="SUPFAM" id="SSF82607">
    <property type="entry name" value="YbaB-like"/>
    <property type="match status" value="1"/>
</dbReference>
<keyword evidence="3" id="KW-1185">Reference proteome</keyword>